<protein>
    <submittedName>
        <fullName evidence="4">FlaA1/EpsC-like NDP-sugar epimerase</fullName>
    </submittedName>
</protein>
<dbReference type="InterPro" id="IPR003869">
    <property type="entry name" value="Polysac_CapD-like"/>
</dbReference>
<evidence type="ECO:0000313" key="4">
    <source>
        <dbReference type="EMBL" id="PRZ44007.1"/>
    </source>
</evidence>
<feature type="transmembrane region" description="Helical" evidence="2">
    <location>
        <begin position="83"/>
        <end position="104"/>
    </location>
</feature>
<proteinExistence type="inferred from homology"/>
<name>A0A2T1A6A3_9ACTN</name>
<dbReference type="SUPFAM" id="SSF51735">
    <property type="entry name" value="NAD(P)-binding Rossmann-fold domains"/>
    <property type="match status" value="2"/>
</dbReference>
<reference evidence="4 5" key="1">
    <citation type="submission" date="2018-03" db="EMBL/GenBank/DDBJ databases">
        <title>Genomic Encyclopedia of Archaeal and Bacterial Type Strains, Phase II (KMG-II): from individual species to whole genera.</title>
        <authorList>
            <person name="Goeker M."/>
        </authorList>
    </citation>
    <scope>NUCLEOTIDE SEQUENCE [LARGE SCALE GENOMIC DNA]</scope>
    <source>
        <strain evidence="4 5">DSM 100065</strain>
    </source>
</reference>
<keyword evidence="2" id="KW-0812">Transmembrane</keyword>
<dbReference type="EMBL" id="PVUE01000001">
    <property type="protein sequence ID" value="PRZ44007.1"/>
    <property type="molecule type" value="Genomic_DNA"/>
</dbReference>
<comment type="caution">
    <text evidence="4">The sequence shown here is derived from an EMBL/GenBank/DDBJ whole genome shotgun (WGS) entry which is preliminary data.</text>
</comment>
<dbReference type="Pfam" id="PF13727">
    <property type="entry name" value="CoA_binding_3"/>
    <property type="match status" value="1"/>
</dbReference>
<dbReference type="Gene3D" id="3.40.50.720">
    <property type="entry name" value="NAD(P)-binding Rossmann-like Domain"/>
    <property type="match status" value="2"/>
</dbReference>
<feature type="transmembrane region" description="Helical" evidence="2">
    <location>
        <begin position="51"/>
        <end position="71"/>
    </location>
</feature>
<evidence type="ECO:0000256" key="1">
    <source>
        <dbReference type="ARBA" id="ARBA00007430"/>
    </source>
</evidence>
<dbReference type="AlphaFoldDB" id="A0A2T1A6A3"/>
<comment type="similarity">
    <text evidence="1">Belongs to the polysaccharide synthase family.</text>
</comment>
<dbReference type="InterPro" id="IPR051203">
    <property type="entry name" value="Polysaccharide_Synthase-Rel"/>
</dbReference>
<keyword evidence="2" id="KW-0472">Membrane</keyword>
<keyword evidence="5" id="KW-1185">Reference proteome</keyword>
<dbReference type="PANTHER" id="PTHR43318">
    <property type="entry name" value="UDP-N-ACETYLGLUCOSAMINE 4,6-DEHYDRATASE"/>
    <property type="match status" value="1"/>
</dbReference>
<dbReference type="Pfam" id="PF02719">
    <property type="entry name" value="Polysacc_synt_2"/>
    <property type="match status" value="1"/>
</dbReference>
<accession>A0A2T1A6A3</accession>
<feature type="transmembrane region" description="Helical" evidence="2">
    <location>
        <begin position="16"/>
        <end position="36"/>
    </location>
</feature>
<organism evidence="4 5">
    <name type="scientific">Antricoccus suffuscus</name>
    <dbReference type="NCBI Taxonomy" id="1629062"/>
    <lineage>
        <taxon>Bacteria</taxon>
        <taxon>Bacillati</taxon>
        <taxon>Actinomycetota</taxon>
        <taxon>Actinomycetes</taxon>
        <taxon>Geodermatophilales</taxon>
        <taxon>Antricoccaceae</taxon>
        <taxon>Antricoccus</taxon>
    </lineage>
</organism>
<sequence>MSGTRMSSALRDHRRGVLFLFDSAAWGVAVVLASLGRMDFEPHQVDWSGAVWVWLIAIALHTVIAWSVRLHHGRATVATLEEMVWLGAVVVGAGTTLFLVNLVVQVAPRSVPLTAMLAALAIMAWGRATWRRLNERDRRRVGGTDGEPIIVIGAGDGGRQLIKSMHEDPTSQWKPVALLDDSPAKRHLRINGVPVVGTVDDVEKIADDTGAKTVVLAVPSAGAEFVRRASTLATDAGLRVKVLPGINDLLHGRIGIGDVRDIDVADVLGRHQIDTDIQSIAGYLTGQRVLVTGAGGSIGSELCRQIYKYGPAELMMLDRDESALHAVQLSIFGRAMLDSDDVVLADIRDRQAIDEIFATRRPTVVFHAAALKHLPMLEQYPAEAVKTNVWGSLNILESAREFGVERFVNISTDKAANPCSVLGYTKRIAEGLTATIAAESDGTYLSVRFGNVLGSRGSVLTAFAAQIAAGGPVTVTHPDITRYFMTVQEAVQLVIQAAAIGRDGEALVLDMGEPVKIEDVANQLIAMSGKQVEIQYTGLRDGEKMHEELFGAGEPDERPVHPLVSHVAVPSVNATTAHALNTGAFREAIVHDINHVCDAMAQMQEVGSTE</sequence>
<keyword evidence="2" id="KW-1133">Transmembrane helix</keyword>
<evidence type="ECO:0000259" key="3">
    <source>
        <dbReference type="Pfam" id="PF02719"/>
    </source>
</evidence>
<dbReference type="CDD" id="cd05237">
    <property type="entry name" value="UDP_invert_4-6DH_SDR_e"/>
    <property type="match status" value="1"/>
</dbReference>
<evidence type="ECO:0000313" key="5">
    <source>
        <dbReference type="Proteomes" id="UP000237752"/>
    </source>
</evidence>
<dbReference type="InterPro" id="IPR036291">
    <property type="entry name" value="NAD(P)-bd_dom_sf"/>
</dbReference>
<dbReference type="PANTHER" id="PTHR43318:SF1">
    <property type="entry name" value="POLYSACCHARIDE BIOSYNTHESIS PROTEIN EPSC-RELATED"/>
    <property type="match status" value="1"/>
</dbReference>
<evidence type="ECO:0000256" key="2">
    <source>
        <dbReference type="SAM" id="Phobius"/>
    </source>
</evidence>
<dbReference type="Proteomes" id="UP000237752">
    <property type="component" value="Unassembled WGS sequence"/>
</dbReference>
<feature type="domain" description="Polysaccharide biosynthesis protein CapD-like" evidence="3">
    <location>
        <begin position="289"/>
        <end position="562"/>
    </location>
</feature>
<gene>
    <name evidence="4" type="ORF">CLV47_101131</name>
</gene>